<dbReference type="EMBL" id="IACM01111093">
    <property type="protein sequence ID" value="LAB33652.1"/>
    <property type="molecule type" value="Transcribed_RNA"/>
</dbReference>
<evidence type="ECO:0000256" key="5">
    <source>
        <dbReference type="ARBA" id="ARBA00023242"/>
    </source>
</evidence>
<keyword evidence="3" id="KW-0227">DNA damage</keyword>
<organism evidence="8">
    <name type="scientific">Micrurus spixii</name>
    <name type="common">Amazon coral snake</name>
    <dbReference type="NCBI Taxonomy" id="129469"/>
    <lineage>
        <taxon>Eukaryota</taxon>
        <taxon>Metazoa</taxon>
        <taxon>Chordata</taxon>
        <taxon>Craniata</taxon>
        <taxon>Vertebrata</taxon>
        <taxon>Euteleostomi</taxon>
        <taxon>Lepidosauria</taxon>
        <taxon>Squamata</taxon>
        <taxon>Bifurcata</taxon>
        <taxon>Unidentata</taxon>
        <taxon>Episquamata</taxon>
        <taxon>Toxicofera</taxon>
        <taxon>Serpentes</taxon>
        <taxon>Colubroidea</taxon>
        <taxon>Elapidae</taxon>
        <taxon>Elapinae</taxon>
        <taxon>Micrurus</taxon>
    </lineage>
</organism>
<comment type="subcellular location">
    <subcellularLocation>
        <location evidence="1">Nucleus</location>
    </subcellularLocation>
</comment>
<evidence type="ECO:0000256" key="1">
    <source>
        <dbReference type="ARBA" id="ARBA00004123"/>
    </source>
</evidence>
<evidence type="ECO:0000313" key="8">
    <source>
        <dbReference type="EMBL" id="LAB33654.1"/>
    </source>
</evidence>
<protein>
    <recommendedName>
        <fullName evidence="7">BRCT domain-containing protein</fullName>
    </recommendedName>
</protein>
<dbReference type="InterPro" id="IPR036420">
    <property type="entry name" value="BRCT_dom_sf"/>
</dbReference>
<proteinExistence type="predicted"/>
<keyword evidence="4" id="KW-0234">DNA repair</keyword>
<evidence type="ECO:0000256" key="4">
    <source>
        <dbReference type="ARBA" id="ARBA00023204"/>
    </source>
</evidence>
<dbReference type="Gene3D" id="3.40.50.10190">
    <property type="entry name" value="BRCT domain"/>
    <property type="match status" value="1"/>
</dbReference>
<keyword evidence="5" id="KW-0539">Nucleus</keyword>
<evidence type="ECO:0000256" key="6">
    <source>
        <dbReference type="SAM" id="MobiDB-lite"/>
    </source>
</evidence>
<dbReference type="GO" id="GO:0005634">
    <property type="term" value="C:nucleus"/>
    <property type="evidence" value="ECO:0007669"/>
    <property type="project" value="UniProtKB-SubCell"/>
</dbReference>
<dbReference type="InterPro" id="IPR001357">
    <property type="entry name" value="BRCT_dom"/>
</dbReference>
<dbReference type="GO" id="GO:0006281">
    <property type="term" value="P:DNA repair"/>
    <property type="evidence" value="ECO:0007669"/>
    <property type="project" value="UniProtKB-KW"/>
</dbReference>
<evidence type="ECO:0000259" key="7">
    <source>
        <dbReference type="Pfam" id="PF16589"/>
    </source>
</evidence>
<evidence type="ECO:0000256" key="2">
    <source>
        <dbReference type="ARBA" id="ARBA00022553"/>
    </source>
</evidence>
<reference evidence="8" key="1">
    <citation type="submission" date="2017-07" db="EMBL/GenBank/DDBJ databases">
        <authorList>
            <person name="Mikheyev A."/>
            <person name="Grau M."/>
        </authorList>
    </citation>
    <scope>NUCLEOTIDE SEQUENCE</scope>
    <source>
        <tissue evidence="8">Venom_gland</tissue>
    </source>
</reference>
<dbReference type="EMBL" id="IACM01111094">
    <property type="protein sequence ID" value="LAB33654.1"/>
    <property type="molecule type" value="Transcribed_RNA"/>
</dbReference>
<accession>A0A2D4MJT8</accession>
<dbReference type="AlphaFoldDB" id="A0A2D4MJT8"/>
<dbReference type="InterPro" id="IPR051579">
    <property type="entry name" value="DDR_Transcriptional_Reg"/>
</dbReference>
<feature type="region of interest" description="Disordered" evidence="6">
    <location>
        <begin position="99"/>
        <end position="137"/>
    </location>
</feature>
<dbReference type="PANTHER" id="PTHR23196">
    <property type="entry name" value="PAX TRANSCRIPTION ACTIVATION DOMAIN INTERACTING PROTEIN"/>
    <property type="match status" value="1"/>
</dbReference>
<dbReference type="CDD" id="cd18441">
    <property type="entry name" value="BRCT_MDC1_rpt2"/>
    <property type="match status" value="1"/>
</dbReference>
<dbReference type="PANTHER" id="PTHR23196:SF34">
    <property type="entry name" value="MEDIATOR OF DNA DAMAGE CHECKPOINT PROTEIN 1"/>
    <property type="match status" value="1"/>
</dbReference>
<evidence type="ECO:0000256" key="3">
    <source>
        <dbReference type="ARBA" id="ARBA00022763"/>
    </source>
</evidence>
<feature type="domain" description="BRCT" evidence="7">
    <location>
        <begin position="10"/>
        <end position="90"/>
    </location>
</feature>
<sequence>MQKAQQKGAVFQGYEIHVTPNVKPEPEYMKDIIKCSGGTSLARMPRIFKEKRVVVSCSKDLSRCKPAQEAGVPITNAEFLLTGILQQAVDLEAHRLDGSMGLSPASSPLVPSTRTGKRRAAATQAAPAPPSTAKRRC</sequence>
<reference evidence="8" key="2">
    <citation type="submission" date="2017-11" db="EMBL/GenBank/DDBJ databases">
        <title>Coralsnake Venomics: Analyses of Venom Gland Transcriptomes and Proteomes of Six Brazilian Taxa.</title>
        <authorList>
            <person name="Aird S.D."/>
            <person name="Jorge da Silva N."/>
            <person name="Qiu L."/>
            <person name="Villar-Briones A."/>
            <person name="Aparecida-Saddi V."/>
            <person name="Campos-Telles M.P."/>
            <person name="Grau M."/>
            <person name="Mikheyev A.S."/>
        </authorList>
    </citation>
    <scope>NUCLEOTIDE SEQUENCE</scope>
    <source>
        <tissue evidence="8">Venom_gland</tissue>
    </source>
</reference>
<name>A0A2D4MJT8_9SAUR</name>
<dbReference type="Pfam" id="PF16589">
    <property type="entry name" value="BRCT_2"/>
    <property type="match status" value="1"/>
</dbReference>
<keyword evidence="2" id="KW-0597">Phosphoprotein</keyword>